<dbReference type="FunFam" id="3.30.50.10:FF:000030">
    <property type="entry name" value="Nuclear Hormone Receptor family"/>
    <property type="match status" value="1"/>
</dbReference>
<organism evidence="16 17">
    <name type="scientific">Caenorhabditis nigoni</name>
    <dbReference type="NCBI Taxonomy" id="1611254"/>
    <lineage>
        <taxon>Eukaryota</taxon>
        <taxon>Metazoa</taxon>
        <taxon>Ecdysozoa</taxon>
        <taxon>Nematoda</taxon>
        <taxon>Chromadorea</taxon>
        <taxon>Rhabditida</taxon>
        <taxon>Rhabditina</taxon>
        <taxon>Rhabditomorpha</taxon>
        <taxon>Rhabditoidea</taxon>
        <taxon>Rhabditidae</taxon>
        <taxon>Peloderinae</taxon>
        <taxon>Caenorhabditis</taxon>
    </lineage>
</organism>
<dbReference type="PRINTS" id="PR00398">
    <property type="entry name" value="STRDHORMONER"/>
</dbReference>
<comment type="function">
    <text evidence="11">Orphan nuclear receptor.</text>
</comment>
<dbReference type="InterPro" id="IPR049636">
    <property type="entry name" value="HNF4-like_DBD"/>
</dbReference>
<dbReference type="FunFam" id="1.10.565.10:FF:000045">
    <property type="entry name" value="Nuclear Hormone Receptor family"/>
    <property type="match status" value="1"/>
</dbReference>
<dbReference type="EMBL" id="PDUG01000004">
    <property type="protein sequence ID" value="PIC32672.1"/>
    <property type="molecule type" value="Genomic_DNA"/>
</dbReference>
<evidence type="ECO:0000256" key="12">
    <source>
        <dbReference type="RuleBase" id="RU004334"/>
    </source>
</evidence>
<keyword evidence="5 12" id="KW-0862">Zinc</keyword>
<evidence type="ECO:0000259" key="14">
    <source>
        <dbReference type="PROSITE" id="PS51030"/>
    </source>
</evidence>
<dbReference type="InterPro" id="IPR001628">
    <property type="entry name" value="Znf_hrmn_rcpt"/>
</dbReference>
<comment type="caution">
    <text evidence="16">The sequence shown here is derived from an EMBL/GenBank/DDBJ whole genome shotgun (WGS) entry which is preliminary data.</text>
</comment>
<keyword evidence="3 12" id="KW-0479">Metal-binding</keyword>
<dbReference type="OrthoDB" id="5798272at2759"/>
<evidence type="ECO:0000313" key="16">
    <source>
        <dbReference type="EMBL" id="PIC32672.1"/>
    </source>
</evidence>
<feature type="compositionally biased region" description="Basic residues" evidence="13">
    <location>
        <begin position="211"/>
        <end position="226"/>
    </location>
</feature>
<evidence type="ECO:0000259" key="15">
    <source>
        <dbReference type="PROSITE" id="PS51843"/>
    </source>
</evidence>
<feature type="domain" description="Nuclear receptor" evidence="14">
    <location>
        <begin position="121"/>
        <end position="196"/>
    </location>
</feature>
<feature type="region of interest" description="Disordered" evidence="13">
    <location>
        <begin position="39"/>
        <end position="64"/>
    </location>
</feature>
<feature type="compositionally biased region" description="Basic and acidic residues" evidence="13">
    <location>
        <begin position="39"/>
        <end position="54"/>
    </location>
</feature>
<dbReference type="PROSITE" id="PS00031">
    <property type="entry name" value="NUCLEAR_REC_DBD_1"/>
    <property type="match status" value="1"/>
</dbReference>
<dbReference type="PANTHER" id="PTHR47630:SF7">
    <property type="entry name" value="NUCLEAR HORMONE RECEPTOR FAMILY"/>
    <property type="match status" value="1"/>
</dbReference>
<dbReference type="PROSITE" id="PS51843">
    <property type="entry name" value="NR_LBD"/>
    <property type="match status" value="1"/>
</dbReference>
<dbReference type="PRINTS" id="PR00047">
    <property type="entry name" value="STROIDFINGER"/>
</dbReference>
<evidence type="ECO:0000256" key="2">
    <source>
        <dbReference type="ARBA" id="ARBA00005993"/>
    </source>
</evidence>
<evidence type="ECO:0000313" key="17">
    <source>
        <dbReference type="Proteomes" id="UP000230233"/>
    </source>
</evidence>
<dbReference type="InterPro" id="IPR035500">
    <property type="entry name" value="NHR-like_dom_sf"/>
</dbReference>
<feature type="compositionally biased region" description="Low complexity" evidence="13">
    <location>
        <begin position="234"/>
        <end position="247"/>
    </location>
</feature>
<keyword evidence="7 12" id="KW-0238">DNA-binding</keyword>
<keyword evidence="8 12" id="KW-0804">Transcription</keyword>
<sequence length="553" mass="64222">MRNLPYYRLLTVEYTCPPPQRSFPSKLCLIHCQKRKETFDDPSKRPHEGQKRQDTSQTKSNRKFVTDNNHKYSKLFGKEALWKKHQHQFFPTTEHSTLPKKEETHYPCSIIMSPSPRIKPTQFCLVCGDEKAGRHYGTVACNGCKGFFRRSVWDHRTYSCTMGNNCDVSQVYRNRCRACRLQKCYSVGMDEKSVQSERHPAKNGEIDPAKMSKHPKAAKMNYRTKRASIQNTLPSTPSPSSSPSTTPEMDNSSKTVIELREIQRRVENTCIPEYEDMVQCFDNYCTVDVPLRTAMVDPGKVAKRNKLEWSKAHRLANTRDITVTWCRTFLWFHDYMNSFPDLCNLNIADRTTLLKLRFAPVSWLLYAWQSYRLGIDGVTFTNDAWYPNDADLQEKVEKPVSDYYQKCTSTMMNELVNKMKLIEMTEEEYSMMLAIILFRRDYRLTHEANQLIENYGNMYLSALIEYLPDHMPCTFDEAIFTGGTMIPERYDPLERLATFMGFITSCQSIARLEDDNITFLAIFNMADVIGLPTEIHTALHPPPSNEQQPTFVH</sequence>
<dbReference type="STRING" id="1611254.A0A2G5TZF1"/>
<dbReference type="SMART" id="SM00399">
    <property type="entry name" value="ZnF_C4"/>
    <property type="match status" value="1"/>
</dbReference>
<dbReference type="GO" id="GO:0000978">
    <property type="term" value="F:RNA polymerase II cis-regulatory region sequence-specific DNA binding"/>
    <property type="evidence" value="ECO:0007669"/>
    <property type="project" value="InterPro"/>
</dbReference>
<dbReference type="InterPro" id="IPR000536">
    <property type="entry name" value="Nucl_hrmn_rcpt_lig-bd"/>
</dbReference>
<dbReference type="SUPFAM" id="SSF48508">
    <property type="entry name" value="Nuclear receptor ligand-binding domain"/>
    <property type="match status" value="1"/>
</dbReference>
<dbReference type="SUPFAM" id="SSF57716">
    <property type="entry name" value="Glucocorticoid receptor-like (DNA-binding domain)"/>
    <property type="match status" value="1"/>
</dbReference>
<keyword evidence="6 12" id="KW-0805">Transcription regulation</keyword>
<evidence type="ECO:0000256" key="1">
    <source>
        <dbReference type="ARBA" id="ARBA00004123"/>
    </source>
</evidence>
<dbReference type="Pfam" id="PF00105">
    <property type="entry name" value="zf-C4"/>
    <property type="match status" value="1"/>
</dbReference>
<keyword evidence="4 12" id="KW-0863">Zinc-finger</keyword>
<keyword evidence="9 12" id="KW-0675">Receptor</keyword>
<dbReference type="GO" id="GO:0003700">
    <property type="term" value="F:DNA-binding transcription factor activity"/>
    <property type="evidence" value="ECO:0007669"/>
    <property type="project" value="InterPro"/>
</dbReference>
<evidence type="ECO:0000256" key="13">
    <source>
        <dbReference type="SAM" id="MobiDB-lite"/>
    </source>
</evidence>
<evidence type="ECO:0000256" key="10">
    <source>
        <dbReference type="ARBA" id="ARBA00023242"/>
    </source>
</evidence>
<dbReference type="Gene3D" id="3.30.50.10">
    <property type="entry name" value="Erythroid Transcription Factor GATA-1, subunit A"/>
    <property type="match status" value="1"/>
</dbReference>
<proteinExistence type="inferred from homology"/>
<dbReference type="PROSITE" id="PS51030">
    <property type="entry name" value="NUCLEAR_REC_DBD_2"/>
    <property type="match status" value="1"/>
</dbReference>
<dbReference type="InterPro" id="IPR013088">
    <property type="entry name" value="Znf_NHR/GATA"/>
</dbReference>
<keyword evidence="10 12" id="KW-0539">Nucleus</keyword>
<evidence type="ECO:0000256" key="4">
    <source>
        <dbReference type="ARBA" id="ARBA00022771"/>
    </source>
</evidence>
<evidence type="ECO:0008006" key="18">
    <source>
        <dbReference type="Google" id="ProtNLM"/>
    </source>
</evidence>
<dbReference type="InterPro" id="IPR001723">
    <property type="entry name" value="Nuclear_hrmn_rcpt"/>
</dbReference>
<evidence type="ECO:0000256" key="8">
    <source>
        <dbReference type="ARBA" id="ARBA00023163"/>
    </source>
</evidence>
<dbReference type="SMART" id="SM00430">
    <property type="entry name" value="HOLI"/>
    <property type="match status" value="1"/>
</dbReference>
<evidence type="ECO:0000256" key="9">
    <source>
        <dbReference type="ARBA" id="ARBA00023170"/>
    </source>
</evidence>
<dbReference type="GO" id="GO:0008270">
    <property type="term" value="F:zinc ion binding"/>
    <property type="evidence" value="ECO:0007669"/>
    <property type="project" value="UniProtKB-KW"/>
</dbReference>
<dbReference type="Proteomes" id="UP000230233">
    <property type="component" value="Chromosome IV"/>
</dbReference>
<evidence type="ECO:0000256" key="3">
    <source>
        <dbReference type="ARBA" id="ARBA00022723"/>
    </source>
</evidence>
<gene>
    <name evidence="16" type="primary">Cnig_chr_IV.g12910</name>
    <name evidence="16" type="ORF">B9Z55_012910</name>
</gene>
<dbReference type="Pfam" id="PF00104">
    <property type="entry name" value="Hormone_recep"/>
    <property type="match status" value="1"/>
</dbReference>
<dbReference type="Gene3D" id="1.10.565.10">
    <property type="entry name" value="Retinoid X Receptor"/>
    <property type="match status" value="1"/>
</dbReference>
<name>A0A2G5TZF1_9PELO</name>
<reference evidence="17" key="1">
    <citation type="submission" date="2017-10" db="EMBL/GenBank/DDBJ databases">
        <title>Rapid genome shrinkage in a self-fertile nematode reveals novel sperm competition proteins.</title>
        <authorList>
            <person name="Yin D."/>
            <person name="Schwarz E.M."/>
            <person name="Thomas C.G."/>
            <person name="Felde R.L."/>
            <person name="Korf I.F."/>
            <person name="Cutter A.D."/>
            <person name="Schartner C.M."/>
            <person name="Ralston E.J."/>
            <person name="Meyer B.J."/>
            <person name="Haag E.S."/>
        </authorList>
    </citation>
    <scope>NUCLEOTIDE SEQUENCE [LARGE SCALE GENOMIC DNA]</scope>
    <source>
        <strain evidence="17">JU1422</strain>
    </source>
</reference>
<evidence type="ECO:0000256" key="7">
    <source>
        <dbReference type="ARBA" id="ARBA00023125"/>
    </source>
</evidence>
<protein>
    <recommendedName>
        <fullName evidence="18">Nuclear receptor domain-containing protein</fullName>
    </recommendedName>
</protein>
<feature type="domain" description="NR LBD" evidence="15">
    <location>
        <begin position="251"/>
        <end position="539"/>
    </location>
</feature>
<dbReference type="GO" id="GO:0005634">
    <property type="term" value="C:nucleus"/>
    <property type="evidence" value="ECO:0007669"/>
    <property type="project" value="UniProtKB-SubCell"/>
</dbReference>
<dbReference type="PANTHER" id="PTHR47630">
    <property type="entry name" value="NUCLEAR HORMONE RECEPTOR FAMILY-RELATED-RELATED"/>
    <property type="match status" value="1"/>
</dbReference>
<feature type="region of interest" description="Disordered" evidence="13">
    <location>
        <begin position="194"/>
        <end position="253"/>
    </location>
</feature>
<keyword evidence="17" id="KW-1185">Reference proteome</keyword>
<evidence type="ECO:0000256" key="11">
    <source>
        <dbReference type="ARBA" id="ARBA00037512"/>
    </source>
</evidence>
<evidence type="ECO:0000256" key="6">
    <source>
        <dbReference type="ARBA" id="ARBA00023015"/>
    </source>
</evidence>
<dbReference type="CDD" id="cd06960">
    <property type="entry name" value="NR_DBD_HNF4A"/>
    <property type="match status" value="1"/>
</dbReference>
<evidence type="ECO:0000256" key="5">
    <source>
        <dbReference type="ARBA" id="ARBA00022833"/>
    </source>
</evidence>
<dbReference type="InterPro" id="IPR052499">
    <property type="entry name" value="C.elegans_NHRs"/>
</dbReference>
<comment type="subcellular location">
    <subcellularLocation>
        <location evidence="1 12">Nucleus</location>
    </subcellularLocation>
</comment>
<accession>A0A2G5TZF1</accession>
<comment type="similarity">
    <text evidence="2 12">Belongs to the nuclear hormone receptor family.</text>
</comment>
<feature type="compositionally biased region" description="Basic and acidic residues" evidence="13">
    <location>
        <begin position="194"/>
        <end position="210"/>
    </location>
</feature>
<dbReference type="AlphaFoldDB" id="A0A2G5TZF1"/>